<dbReference type="Pfam" id="PF01370">
    <property type="entry name" value="Epimerase"/>
    <property type="match status" value="1"/>
</dbReference>
<dbReference type="PANTHER" id="PTHR11092:SF0">
    <property type="entry name" value="EPIMERASE FAMILY PROTEIN SDR39U1"/>
    <property type="match status" value="1"/>
</dbReference>
<evidence type="ECO:0000313" key="2">
    <source>
        <dbReference type="EMBL" id="CAD7415382.1"/>
    </source>
</evidence>
<sequence>MIFLAVGGGSGFIGTALTNLLRTNGYGVTVVSRMPGPQRISWSDLAKSGLPQNVTAVVNLAGQNVLDVTKRWTPGFKQNVWASRVNTTSSLAQAIIKAEEKPAVFVTISGVGKERTSR</sequence>
<dbReference type="AlphaFoldDB" id="A0A7R9DKS0"/>
<protein>
    <recommendedName>
        <fullName evidence="1">NAD-dependent epimerase/dehydratase domain-containing protein</fullName>
    </recommendedName>
</protein>
<accession>A0A7R9DKS0</accession>
<name>A0A7R9DKS0_TIMPO</name>
<dbReference type="SUPFAM" id="SSF51735">
    <property type="entry name" value="NAD(P)-binding Rossmann-fold domains"/>
    <property type="match status" value="1"/>
</dbReference>
<dbReference type="InterPro" id="IPR036291">
    <property type="entry name" value="NAD(P)-bd_dom_sf"/>
</dbReference>
<dbReference type="PANTHER" id="PTHR11092">
    <property type="entry name" value="SUGAR NUCLEOTIDE EPIMERASE RELATED"/>
    <property type="match status" value="1"/>
</dbReference>
<feature type="domain" description="NAD-dependent epimerase/dehydratase" evidence="1">
    <location>
        <begin position="6"/>
        <end position="108"/>
    </location>
</feature>
<evidence type="ECO:0000259" key="1">
    <source>
        <dbReference type="Pfam" id="PF01370"/>
    </source>
</evidence>
<dbReference type="Gene3D" id="3.40.50.720">
    <property type="entry name" value="NAD(P)-binding Rossmann-like Domain"/>
    <property type="match status" value="1"/>
</dbReference>
<gene>
    <name evidence="2" type="ORF">TPSB3V08_LOCUS10291</name>
</gene>
<reference evidence="2" key="1">
    <citation type="submission" date="2020-11" db="EMBL/GenBank/DDBJ databases">
        <authorList>
            <person name="Tran Van P."/>
        </authorList>
    </citation>
    <scope>NUCLEOTIDE SEQUENCE</scope>
</reference>
<dbReference type="InterPro" id="IPR001509">
    <property type="entry name" value="Epimerase_deHydtase"/>
</dbReference>
<proteinExistence type="predicted"/>
<dbReference type="EMBL" id="OD009145">
    <property type="protein sequence ID" value="CAD7415382.1"/>
    <property type="molecule type" value="Genomic_DNA"/>
</dbReference>
<organism evidence="2">
    <name type="scientific">Timema poppense</name>
    <name type="common">Walking stick</name>
    <dbReference type="NCBI Taxonomy" id="170557"/>
    <lineage>
        <taxon>Eukaryota</taxon>
        <taxon>Metazoa</taxon>
        <taxon>Ecdysozoa</taxon>
        <taxon>Arthropoda</taxon>
        <taxon>Hexapoda</taxon>
        <taxon>Insecta</taxon>
        <taxon>Pterygota</taxon>
        <taxon>Neoptera</taxon>
        <taxon>Polyneoptera</taxon>
        <taxon>Phasmatodea</taxon>
        <taxon>Timematodea</taxon>
        <taxon>Timematoidea</taxon>
        <taxon>Timematidae</taxon>
        <taxon>Timema</taxon>
    </lineage>
</organism>